<name>A0A916T7D3_9SPHN</name>
<evidence type="ECO:0000256" key="2">
    <source>
        <dbReference type="SAM" id="Phobius"/>
    </source>
</evidence>
<keyword evidence="1" id="KW-0175">Coiled coil</keyword>
<feature type="transmembrane region" description="Helical" evidence="2">
    <location>
        <begin position="6"/>
        <end position="26"/>
    </location>
</feature>
<feature type="coiled-coil region" evidence="1">
    <location>
        <begin position="51"/>
        <end position="78"/>
    </location>
</feature>
<dbReference type="Proteomes" id="UP000623067">
    <property type="component" value="Unassembled WGS sequence"/>
</dbReference>
<reference evidence="3" key="1">
    <citation type="journal article" date="2014" name="Int. J. Syst. Evol. Microbiol.">
        <title>Complete genome sequence of Corynebacterium casei LMG S-19264T (=DSM 44701T), isolated from a smear-ripened cheese.</title>
        <authorList>
            <consortium name="US DOE Joint Genome Institute (JGI-PGF)"/>
            <person name="Walter F."/>
            <person name="Albersmeier A."/>
            <person name="Kalinowski J."/>
            <person name="Ruckert C."/>
        </authorList>
    </citation>
    <scope>NUCLEOTIDE SEQUENCE</scope>
    <source>
        <strain evidence="3">CGMCC 1.15330</strain>
    </source>
</reference>
<gene>
    <name evidence="3" type="ORF">GCM10011380_25200</name>
</gene>
<evidence type="ECO:0000313" key="4">
    <source>
        <dbReference type="Proteomes" id="UP000623067"/>
    </source>
</evidence>
<dbReference type="AlphaFoldDB" id="A0A916T7D3"/>
<dbReference type="RefSeq" id="WP_188659122.1">
    <property type="nucleotide sequence ID" value="NZ_BMIH01000003.1"/>
</dbReference>
<keyword evidence="2" id="KW-1133">Transmembrane helix</keyword>
<reference evidence="3" key="2">
    <citation type="submission" date="2020-09" db="EMBL/GenBank/DDBJ databases">
        <authorList>
            <person name="Sun Q."/>
            <person name="Zhou Y."/>
        </authorList>
    </citation>
    <scope>NUCLEOTIDE SEQUENCE</scope>
    <source>
        <strain evidence="3">CGMCC 1.15330</strain>
    </source>
</reference>
<keyword evidence="2" id="KW-0812">Transmembrane</keyword>
<sequence length="94" mass="10379">MSWGGPGFVIAIIAISTFGIVINNWIRTRHGYAPTDNRGGQDAGPDADRKIRLLTTDNEKLAGQVGRLEERIAVLERIVTDPAHRTAREIDSLR</sequence>
<dbReference type="EMBL" id="BMIH01000003">
    <property type="protein sequence ID" value="GGB34720.1"/>
    <property type="molecule type" value="Genomic_DNA"/>
</dbReference>
<keyword evidence="2" id="KW-0472">Membrane</keyword>
<accession>A0A916T7D3</accession>
<evidence type="ECO:0000313" key="3">
    <source>
        <dbReference type="EMBL" id="GGB34720.1"/>
    </source>
</evidence>
<proteinExistence type="predicted"/>
<keyword evidence="4" id="KW-1185">Reference proteome</keyword>
<evidence type="ECO:0000256" key="1">
    <source>
        <dbReference type="SAM" id="Coils"/>
    </source>
</evidence>
<comment type="caution">
    <text evidence="3">The sequence shown here is derived from an EMBL/GenBank/DDBJ whole genome shotgun (WGS) entry which is preliminary data.</text>
</comment>
<organism evidence="3 4">
    <name type="scientific">Sphingomonas metalli</name>
    <dbReference type="NCBI Taxonomy" id="1779358"/>
    <lineage>
        <taxon>Bacteria</taxon>
        <taxon>Pseudomonadati</taxon>
        <taxon>Pseudomonadota</taxon>
        <taxon>Alphaproteobacteria</taxon>
        <taxon>Sphingomonadales</taxon>
        <taxon>Sphingomonadaceae</taxon>
        <taxon>Sphingomonas</taxon>
    </lineage>
</organism>
<protein>
    <submittedName>
        <fullName evidence="3">Uncharacterized protein</fullName>
    </submittedName>
</protein>